<dbReference type="Proteomes" id="UP000499080">
    <property type="component" value="Unassembled WGS sequence"/>
</dbReference>
<feature type="region of interest" description="Disordered" evidence="1">
    <location>
        <begin position="1"/>
        <end position="85"/>
    </location>
</feature>
<reference evidence="2 3" key="1">
    <citation type="journal article" date="2019" name="Sci. Rep.">
        <title>Orb-weaving spider Araneus ventricosus genome elucidates the spidroin gene catalogue.</title>
        <authorList>
            <person name="Kono N."/>
            <person name="Nakamura H."/>
            <person name="Ohtoshi R."/>
            <person name="Moran D.A.P."/>
            <person name="Shinohara A."/>
            <person name="Yoshida Y."/>
            <person name="Fujiwara M."/>
            <person name="Mori M."/>
            <person name="Tomita M."/>
            <person name="Arakawa K."/>
        </authorList>
    </citation>
    <scope>NUCLEOTIDE SEQUENCE [LARGE SCALE GENOMIC DNA]</scope>
</reference>
<evidence type="ECO:0000256" key="1">
    <source>
        <dbReference type="SAM" id="MobiDB-lite"/>
    </source>
</evidence>
<evidence type="ECO:0000313" key="3">
    <source>
        <dbReference type="Proteomes" id="UP000499080"/>
    </source>
</evidence>
<accession>A0A4Y2FDT0</accession>
<evidence type="ECO:0000313" key="2">
    <source>
        <dbReference type="EMBL" id="GBM39522.1"/>
    </source>
</evidence>
<dbReference type="AlphaFoldDB" id="A0A4Y2FDT0"/>
<sequence length="85" mass="9388">MMENDALLSNIPGKTKHGHNLATQAKQRITNNSSNSAQRLAADQLAMRARLQRDSSRSEDVRTPKAIPVDQHVRSPLCEPSTVLL</sequence>
<gene>
    <name evidence="2" type="ORF">AVEN_270706_1</name>
</gene>
<protein>
    <submittedName>
        <fullName evidence="2">Uncharacterized protein</fullName>
    </submittedName>
</protein>
<comment type="caution">
    <text evidence="2">The sequence shown here is derived from an EMBL/GenBank/DDBJ whole genome shotgun (WGS) entry which is preliminary data.</text>
</comment>
<name>A0A4Y2FDT0_ARAVE</name>
<keyword evidence="3" id="KW-1185">Reference proteome</keyword>
<proteinExistence type="predicted"/>
<organism evidence="2 3">
    <name type="scientific">Araneus ventricosus</name>
    <name type="common">Orbweaver spider</name>
    <name type="synonym">Epeira ventricosa</name>
    <dbReference type="NCBI Taxonomy" id="182803"/>
    <lineage>
        <taxon>Eukaryota</taxon>
        <taxon>Metazoa</taxon>
        <taxon>Ecdysozoa</taxon>
        <taxon>Arthropoda</taxon>
        <taxon>Chelicerata</taxon>
        <taxon>Arachnida</taxon>
        <taxon>Araneae</taxon>
        <taxon>Araneomorphae</taxon>
        <taxon>Entelegynae</taxon>
        <taxon>Araneoidea</taxon>
        <taxon>Araneidae</taxon>
        <taxon>Araneus</taxon>
    </lineage>
</organism>
<feature type="compositionally biased region" description="Basic and acidic residues" evidence="1">
    <location>
        <begin position="51"/>
        <end position="63"/>
    </location>
</feature>
<dbReference type="EMBL" id="BGPR01000900">
    <property type="protein sequence ID" value="GBM39522.1"/>
    <property type="molecule type" value="Genomic_DNA"/>
</dbReference>
<feature type="compositionally biased region" description="Polar residues" evidence="1">
    <location>
        <begin position="21"/>
        <end position="38"/>
    </location>
</feature>